<organism evidence="2 3">
    <name type="scientific">Leptosia nina</name>
    <dbReference type="NCBI Taxonomy" id="320188"/>
    <lineage>
        <taxon>Eukaryota</taxon>
        <taxon>Metazoa</taxon>
        <taxon>Ecdysozoa</taxon>
        <taxon>Arthropoda</taxon>
        <taxon>Hexapoda</taxon>
        <taxon>Insecta</taxon>
        <taxon>Pterygota</taxon>
        <taxon>Neoptera</taxon>
        <taxon>Endopterygota</taxon>
        <taxon>Lepidoptera</taxon>
        <taxon>Glossata</taxon>
        <taxon>Ditrysia</taxon>
        <taxon>Papilionoidea</taxon>
        <taxon>Pieridae</taxon>
        <taxon>Pierinae</taxon>
        <taxon>Leptosia</taxon>
    </lineage>
</organism>
<dbReference type="PANTHER" id="PTHR11257:SF13">
    <property type="entry name" value="GEO07322P1"/>
    <property type="match status" value="1"/>
</dbReference>
<dbReference type="AlphaFoldDB" id="A0AAV1JWQ0"/>
<dbReference type="PANTHER" id="PTHR11257">
    <property type="entry name" value="CHEMOSENSORY PROTEIN-RELATED"/>
    <property type="match status" value="1"/>
</dbReference>
<evidence type="ECO:0000256" key="1">
    <source>
        <dbReference type="SAM" id="SignalP"/>
    </source>
</evidence>
<proteinExistence type="predicted"/>
<feature type="signal peptide" evidence="1">
    <location>
        <begin position="1"/>
        <end position="16"/>
    </location>
</feature>
<dbReference type="InterPro" id="IPR036682">
    <property type="entry name" value="OS_D_A10/PebIII_sf"/>
</dbReference>
<dbReference type="EMBL" id="CAVLEF010000146">
    <property type="protein sequence ID" value="CAK1552534.1"/>
    <property type="molecule type" value="Genomic_DNA"/>
</dbReference>
<sequence length="120" mass="13634">MKFALVFSAILVLAAAETYSPDNDNLDIEKVVSDNAVFLQFMNCFIDKGECNEITSDFKKDIPEALEQACLKCTEPQKHIFKRFLEEAKVKIPQEYAVFLKKYDPESKYIAPLQTAIAGF</sequence>
<reference evidence="2 3" key="1">
    <citation type="submission" date="2023-11" db="EMBL/GenBank/DDBJ databases">
        <authorList>
            <person name="Okamura Y."/>
        </authorList>
    </citation>
    <scope>NUCLEOTIDE SEQUENCE [LARGE SCALE GENOMIC DNA]</scope>
</reference>
<name>A0AAV1JWQ0_9NEOP</name>
<gene>
    <name evidence="2" type="ORF">LNINA_LOCUS11574</name>
</gene>
<dbReference type="SUPFAM" id="SSF100910">
    <property type="entry name" value="Chemosensory protein Csp2"/>
    <property type="match status" value="1"/>
</dbReference>
<dbReference type="Gene3D" id="1.10.2080.10">
    <property type="entry name" value="Insect odorant-binding protein A10/Ejaculatory bulb-specific protein 3"/>
    <property type="match status" value="1"/>
</dbReference>
<comment type="caution">
    <text evidence="2">The sequence shown here is derived from an EMBL/GenBank/DDBJ whole genome shotgun (WGS) entry which is preliminary data.</text>
</comment>
<evidence type="ECO:0000313" key="3">
    <source>
        <dbReference type="Proteomes" id="UP001497472"/>
    </source>
</evidence>
<dbReference type="InterPro" id="IPR005055">
    <property type="entry name" value="A10/PebIII"/>
</dbReference>
<dbReference type="Proteomes" id="UP001497472">
    <property type="component" value="Unassembled WGS sequence"/>
</dbReference>
<protein>
    <submittedName>
        <fullName evidence="2">Uncharacterized protein</fullName>
    </submittedName>
</protein>
<keyword evidence="1" id="KW-0732">Signal</keyword>
<feature type="chain" id="PRO_5043729462" evidence="1">
    <location>
        <begin position="17"/>
        <end position="120"/>
    </location>
</feature>
<keyword evidence="3" id="KW-1185">Reference proteome</keyword>
<accession>A0AAV1JWQ0</accession>
<evidence type="ECO:0000313" key="2">
    <source>
        <dbReference type="EMBL" id="CAK1552534.1"/>
    </source>
</evidence>
<dbReference type="Pfam" id="PF03392">
    <property type="entry name" value="OS-D"/>
    <property type="match status" value="1"/>
</dbReference>